<dbReference type="EMBL" id="VIKS01000004">
    <property type="protein sequence ID" value="TQV88101.1"/>
    <property type="molecule type" value="Genomic_DNA"/>
</dbReference>
<feature type="signal peptide" evidence="1">
    <location>
        <begin position="1"/>
        <end position="29"/>
    </location>
</feature>
<sequence length="251" mass="28178">MVRYFLFILRLVKKSFCLSTLFVLPIAFGLTGCKNVDLQQVADTLQQYQTPLDEKTVVAGLKQALEVGTNNSVSKTSQIGGFSNNPLIRIAVPKELDKTASTLRKFGLGRYVDKFELQMNRSAESASKEAKQVFLESIAQMTLTDAWNILRGPNDAATQYFRRTTEARLSTKFKPIISSSMNKVGFYQDYKSLLNAYDALPLTTKPDLNIENYILQSSLDGLFKLVAQEEGKIRQDPAARVTELLQRVFAK</sequence>
<reference evidence="2 3" key="1">
    <citation type="submission" date="2019-07" db="EMBL/GenBank/DDBJ databases">
        <title>Draft genome for Aliikangiella sp. M105.</title>
        <authorList>
            <person name="Wang G."/>
        </authorList>
    </citation>
    <scope>NUCLEOTIDE SEQUENCE [LARGE SCALE GENOMIC DNA]</scope>
    <source>
        <strain evidence="2 3">M105</strain>
    </source>
</reference>
<name>A0A545UF46_9GAMM</name>
<dbReference type="Pfam" id="PF13852">
    <property type="entry name" value="DUF4197"/>
    <property type="match status" value="1"/>
</dbReference>
<dbReference type="AlphaFoldDB" id="A0A545UF46"/>
<evidence type="ECO:0000313" key="3">
    <source>
        <dbReference type="Proteomes" id="UP000315439"/>
    </source>
</evidence>
<feature type="chain" id="PRO_5022220564" evidence="1">
    <location>
        <begin position="30"/>
        <end position="251"/>
    </location>
</feature>
<organism evidence="2 3">
    <name type="scientific">Aliikangiella coralliicola</name>
    <dbReference type="NCBI Taxonomy" id="2592383"/>
    <lineage>
        <taxon>Bacteria</taxon>
        <taxon>Pseudomonadati</taxon>
        <taxon>Pseudomonadota</taxon>
        <taxon>Gammaproteobacteria</taxon>
        <taxon>Oceanospirillales</taxon>
        <taxon>Pleioneaceae</taxon>
        <taxon>Aliikangiella</taxon>
    </lineage>
</organism>
<comment type="caution">
    <text evidence="2">The sequence shown here is derived from an EMBL/GenBank/DDBJ whole genome shotgun (WGS) entry which is preliminary data.</text>
</comment>
<evidence type="ECO:0000256" key="1">
    <source>
        <dbReference type="SAM" id="SignalP"/>
    </source>
</evidence>
<proteinExistence type="predicted"/>
<dbReference type="PROSITE" id="PS51257">
    <property type="entry name" value="PROKAR_LIPOPROTEIN"/>
    <property type="match status" value="1"/>
</dbReference>
<keyword evidence="1" id="KW-0732">Signal</keyword>
<dbReference type="OrthoDB" id="5292580at2"/>
<accession>A0A545UF46</accession>
<dbReference type="RefSeq" id="WP_142892610.1">
    <property type="nucleotide sequence ID" value="NZ_ML660162.1"/>
</dbReference>
<keyword evidence="3" id="KW-1185">Reference proteome</keyword>
<dbReference type="InterPro" id="IPR025245">
    <property type="entry name" value="DUF4197"/>
</dbReference>
<dbReference type="Proteomes" id="UP000315439">
    <property type="component" value="Unassembled WGS sequence"/>
</dbReference>
<gene>
    <name evidence="2" type="ORF">FLL46_06125</name>
</gene>
<evidence type="ECO:0000313" key="2">
    <source>
        <dbReference type="EMBL" id="TQV88101.1"/>
    </source>
</evidence>
<protein>
    <submittedName>
        <fullName evidence="2">DUF4197 domain-containing protein</fullName>
    </submittedName>
</protein>